<keyword evidence="2" id="KW-0805">Transcription regulation</keyword>
<dbReference type="PANTHER" id="PTHR30419">
    <property type="entry name" value="HTH-TYPE TRANSCRIPTIONAL REGULATOR YBHD"/>
    <property type="match status" value="1"/>
</dbReference>
<comment type="similarity">
    <text evidence="1">Belongs to the LysR transcriptional regulatory family.</text>
</comment>
<dbReference type="PANTHER" id="PTHR30419:SF8">
    <property type="entry name" value="NITROGEN ASSIMILATION TRANSCRIPTIONAL ACTIVATOR-RELATED"/>
    <property type="match status" value="1"/>
</dbReference>
<dbReference type="SUPFAM" id="SSF53850">
    <property type="entry name" value="Periplasmic binding protein-like II"/>
    <property type="match status" value="1"/>
</dbReference>
<keyword evidence="3" id="KW-0238">DNA-binding</keyword>
<evidence type="ECO:0000256" key="2">
    <source>
        <dbReference type="ARBA" id="ARBA00023015"/>
    </source>
</evidence>
<organism evidence="6 7">
    <name type="scientific">Alsobacter ponti</name>
    <dbReference type="NCBI Taxonomy" id="2962936"/>
    <lineage>
        <taxon>Bacteria</taxon>
        <taxon>Pseudomonadati</taxon>
        <taxon>Pseudomonadota</taxon>
        <taxon>Alphaproteobacteria</taxon>
        <taxon>Hyphomicrobiales</taxon>
        <taxon>Alsobacteraceae</taxon>
        <taxon>Alsobacter</taxon>
    </lineage>
</organism>
<dbReference type="Gene3D" id="3.40.190.290">
    <property type="match status" value="1"/>
</dbReference>
<dbReference type="PRINTS" id="PR00039">
    <property type="entry name" value="HTHLYSR"/>
</dbReference>
<dbReference type="Pfam" id="PF03466">
    <property type="entry name" value="LysR_substrate"/>
    <property type="match status" value="1"/>
</dbReference>
<dbReference type="SUPFAM" id="SSF46785">
    <property type="entry name" value="Winged helix' DNA-binding domain"/>
    <property type="match status" value="1"/>
</dbReference>
<evidence type="ECO:0000313" key="6">
    <source>
        <dbReference type="EMBL" id="MCP8939981.1"/>
    </source>
</evidence>
<feature type="domain" description="HTH lysR-type" evidence="5">
    <location>
        <begin position="2"/>
        <end position="59"/>
    </location>
</feature>
<dbReference type="InterPro" id="IPR005119">
    <property type="entry name" value="LysR_subst-bd"/>
</dbReference>
<evidence type="ECO:0000313" key="7">
    <source>
        <dbReference type="Proteomes" id="UP001205890"/>
    </source>
</evidence>
<sequence length="302" mass="33103">MLDLQPLRVFLRVSELKSFSKAAVAMGLTQPSISRIVKELERTWDGELFHRTGRGVDLTEFGQIAFARTRLLLSEADRFSTELRSHSRKPSGVVSLGLPASLVGDVVPDLVNGLRRDLPDVRLRIYEGFSDQIERWLSEGDIEVGIYSKYREADGDTQGLLVASHLVLAGPSDGPPLPRETPVAELGRYPLILPALPNGLRMAVESAARSRRVSLNVVVDADSIVAQKQVAERCGCYMIKAPHTIVEDAASNRFTSSAIVEPRILRHAVLVTTQQRPLSRAGREVAARATAILRAIPSRIAS</sequence>
<dbReference type="Proteomes" id="UP001205890">
    <property type="component" value="Unassembled WGS sequence"/>
</dbReference>
<evidence type="ECO:0000256" key="1">
    <source>
        <dbReference type="ARBA" id="ARBA00009437"/>
    </source>
</evidence>
<reference evidence="6 7" key="1">
    <citation type="submission" date="2022-07" db="EMBL/GenBank/DDBJ databases">
        <authorList>
            <person name="Li W.-J."/>
            <person name="Deng Q.-Q."/>
        </authorList>
    </citation>
    <scope>NUCLEOTIDE SEQUENCE [LARGE SCALE GENOMIC DNA]</scope>
    <source>
        <strain evidence="6 7">SYSU M60028</strain>
    </source>
</reference>
<proteinExistence type="inferred from homology"/>
<dbReference type="PROSITE" id="PS50931">
    <property type="entry name" value="HTH_LYSR"/>
    <property type="match status" value="1"/>
</dbReference>
<keyword evidence="7" id="KW-1185">Reference proteome</keyword>
<dbReference type="InterPro" id="IPR036390">
    <property type="entry name" value="WH_DNA-bd_sf"/>
</dbReference>
<gene>
    <name evidence="6" type="ORF">NK718_15755</name>
</gene>
<comment type="caution">
    <text evidence="6">The sequence shown here is derived from an EMBL/GenBank/DDBJ whole genome shotgun (WGS) entry which is preliminary data.</text>
</comment>
<dbReference type="InterPro" id="IPR036388">
    <property type="entry name" value="WH-like_DNA-bd_sf"/>
</dbReference>
<evidence type="ECO:0000256" key="4">
    <source>
        <dbReference type="ARBA" id="ARBA00023163"/>
    </source>
</evidence>
<accession>A0ABT1LG96</accession>
<dbReference type="InterPro" id="IPR050950">
    <property type="entry name" value="HTH-type_LysR_regulators"/>
</dbReference>
<protein>
    <submittedName>
        <fullName evidence="6">LysR family transcriptional regulator</fullName>
    </submittedName>
</protein>
<keyword evidence="4" id="KW-0804">Transcription</keyword>
<dbReference type="EMBL" id="JANCLU010000016">
    <property type="protein sequence ID" value="MCP8939981.1"/>
    <property type="molecule type" value="Genomic_DNA"/>
</dbReference>
<dbReference type="Gene3D" id="1.10.10.10">
    <property type="entry name" value="Winged helix-like DNA-binding domain superfamily/Winged helix DNA-binding domain"/>
    <property type="match status" value="1"/>
</dbReference>
<name>A0ABT1LG96_9HYPH</name>
<evidence type="ECO:0000256" key="3">
    <source>
        <dbReference type="ARBA" id="ARBA00023125"/>
    </source>
</evidence>
<dbReference type="InterPro" id="IPR000847">
    <property type="entry name" value="LysR_HTH_N"/>
</dbReference>
<dbReference type="Pfam" id="PF00126">
    <property type="entry name" value="HTH_1"/>
    <property type="match status" value="1"/>
</dbReference>
<evidence type="ECO:0000259" key="5">
    <source>
        <dbReference type="PROSITE" id="PS50931"/>
    </source>
</evidence>
<dbReference type="RefSeq" id="WP_254744197.1">
    <property type="nucleotide sequence ID" value="NZ_JANCLU010000016.1"/>
</dbReference>